<evidence type="ECO:0000256" key="8">
    <source>
        <dbReference type="ARBA" id="ARBA00067056"/>
    </source>
</evidence>
<dbReference type="AlphaFoldDB" id="A0A917VY29"/>
<dbReference type="SUPFAM" id="SSF53697">
    <property type="entry name" value="SIS domain"/>
    <property type="match status" value="1"/>
</dbReference>
<dbReference type="RefSeq" id="WP_188801319.1">
    <property type="nucleotide sequence ID" value="NZ_BMOK01000001.1"/>
</dbReference>
<proteinExistence type="inferred from homology"/>
<dbReference type="NCBIfam" id="NF003915">
    <property type="entry name" value="PRK05441.1"/>
    <property type="match status" value="1"/>
</dbReference>
<feature type="active site" evidence="12">
    <location>
        <position position="113"/>
    </location>
</feature>
<dbReference type="GO" id="GO:0046348">
    <property type="term" value="P:amino sugar catabolic process"/>
    <property type="evidence" value="ECO:0007669"/>
    <property type="project" value="InterPro"/>
</dbReference>
<evidence type="ECO:0000256" key="2">
    <source>
        <dbReference type="ARBA" id="ARBA00023239"/>
    </source>
</evidence>
<comment type="catalytic activity">
    <reaction evidence="4 12">
        <text>N-acetyl-D-muramate 6-phosphate + H2O = N-acetyl-D-glucosamine 6-phosphate + (R)-lactate</text>
        <dbReference type="Rhea" id="RHEA:26410"/>
        <dbReference type="ChEBI" id="CHEBI:15377"/>
        <dbReference type="ChEBI" id="CHEBI:16004"/>
        <dbReference type="ChEBI" id="CHEBI:57513"/>
        <dbReference type="ChEBI" id="CHEBI:58722"/>
        <dbReference type="EC" id="4.2.1.126"/>
    </reaction>
</comment>
<comment type="pathway">
    <text evidence="5">Amino-sugar metabolism; 1,6-anhydro-N-acetylmuramate degradation.</text>
</comment>
<keyword evidence="3 12" id="KW-0119">Carbohydrate metabolism</keyword>
<evidence type="ECO:0000256" key="7">
    <source>
        <dbReference type="ARBA" id="ARBA00061234"/>
    </source>
</evidence>
<dbReference type="NCBIfam" id="TIGR00274">
    <property type="entry name" value="N-acetylmuramic acid 6-phosphate etherase"/>
    <property type="match status" value="1"/>
</dbReference>
<dbReference type="InterPro" id="IPR040190">
    <property type="entry name" value="MURQ/GCKR"/>
</dbReference>
<evidence type="ECO:0000256" key="4">
    <source>
        <dbReference type="ARBA" id="ARBA00051747"/>
    </source>
</evidence>
<evidence type="ECO:0000256" key="6">
    <source>
        <dbReference type="ARBA" id="ARBA00060672"/>
    </source>
</evidence>
<evidence type="ECO:0000256" key="9">
    <source>
        <dbReference type="ARBA" id="ARBA00070061"/>
    </source>
</evidence>
<reference evidence="14" key="1">
    <citation type="journal article" date="2014" name="Int. J. Syst. Evol. Microbiol.">
        <title>Complete genome sequence of Corynebacterium casei LMG S-19264T (=DSM 44701T), isolated from a smear-ripened cheese.</title>
        <authorList>
            <consortium name="US DOE Joint Genome Institute (JGI-PGF)"/>
            <person name="Walter F."/>
            <person name="Albersmeier A."/>
            <person name="Kalinowski J."/>
            <person name="Ruckert C."/>
        </authorList>
    </citation>
    <scope>NUCLEOTIDE SEQUENCE</scope>
    <source>
        <strain evidence="14">JCM 15325</strain>
    </source>
</reference>
<dbReference type="GO" id="GO:0009254">
    <property type="term" value="P:peptidoglycan turnover"/>
    <property type="evidence" value="ECO:0007669"/>
    <property type="project" value="TreeGrafter"/>
</dbReference>
<dbReference type="PANTHER" id="PTHR10088:SF4">
    <property type="entry name" value="GLUCOKINASE REGULATORY PROTEIN"/>
    <property type="match status" value="1"/>
</dbReference>
<dbReference type="FunFam" id="3.40.50.10490:FF:000014">
    <property type="entry name" value="N-acetylmuramic acid 6-phosphate etherase"/>
    <property type="match status" value="1"/>
</dbReference>
<accession>A0A917VY29</accession>
<comment type="function">
    <text evidence="12">Specifically catalyzes the cleavage of the D-lactyl ether substituent of MurNAc 6-phosphate, producing GlcNAc 6-phosphate and D-lactate.</text>
</comment>
<gene>
    <name evidence="12 14" type="primary">murQ</name>
    <name evidence="14" type="ORF">GCM10007968_03740</name>
</gene>
<evidence type="ECO:0000313" key="15">
    <source>
        <dbReference type="Proteomes" id="UP000654670"/>
    </source>
</evidence>
<name>A0A917VY29_9BACL</name>
<comment type="similarity">
    <text evidence="7 12">Belongs to the GCKR-like family. MurNAc-6-P etherase subfamily.</text>
</comment>
<dbReference type="Gene3D" id="1.10.8.1080">
    <property type="match status" value="1"/>
</dbReference>
<dbReference type="HAMAP" id="MF_00068">
    <property type="entry name" value="MurQ"/>
    <property type="match status" value="1"/>
</dbReference>
<keyword evidence="2 12" id="KW-0456">Lyase</keyword>
<evidence type="ECO:0000256" key="3">
    <source>
        <dbReference type="ARBA" id="ARBA00023277"/>
    </source>
</evidence>
<dbReference type="GO" id="GO:0097367">
    <property type="term" value="F:carbohydrate derivative binding"/>
    <property type="evidence" value="ECO:0007669"/>
    <property type="project" value="InterPro"/>
</dbReference>
<evidence type="ECO:0000256" key="12">
    <source>
        <dbReference type="HAMAP-Rule" id="MF_00068"/>
    </source>
</evidence>
<dbReference type="InterPro" id="IPR005488">
    <property type="entry name" value="Etherase_MurQ"/>
</dbReference>
<dbReference type="InterPro" id="IPR046348">
    <property type="entry name" value="SIS_dom_sf"/>
</dbReference>
<comment type="pathway">
    <text evidence="6">Cell wall biogenesis.</text>
</comment>
<dbReference type="Proteomes" id="UP000654670">
    <property type="component" value="Unassembled WGS sequence"/>
</dbReference>
<dbReference type="FunFam" id="1.10.8.1080:FF:000001">
    <property type="entry name" value="N-acetylmuramic acid 6-phosphate etherase"/>
    <property type="match status" value="1"/>
</dbReference>
<protein>
    <recommendedName>
        <fullName evidence="9 12">N-acetylmuramic acid 6-phosphate etherase</fullName>
        <shortName evidence="12">MurNAc-6-P etherase</shortName>
        <ecNumber evidence="8 12">4.2.1.126</ecNumber>
    </recommendedName>
    <alternativeName>
        <fullName evidence="11 12">N-acetylmuramic acid 6-phosphate hydrolase</fullName>
    </alternativeName>
    <alternativeName>
        <fullName evidence="10 12">N-acetylmuramic acid 6-phosphate lyase</fullName>
    </alternativeName>
</protein>
<dbReference type="GO" id="GO:0016835">
    <property type="term" value="F:carbon-oxygen lyase activity"/>
    <property type="evidence" value="ECO:0007669"/>
    <property type="project" value="UniProtKB-UniRule"/>
</dbReference>
<feature type="domain" description="SIS" evidence="13">
    <location>
        <begin position="54"/>
        <end position="217"/>
    </location>
</feature>
<evidence type="ECO:0000256" key="11">
    <source>
        <dbReference type="ARBA" id="ARBA00084049"/>
    </source>
</evidence>
<dbReference type="Pfam" id="PF22645">
    <property type="entry name" value="GKRP_SIS_N"/>
    <property type="match status" value="1"/>
</dbReference>
<comment type="miscellaneous">
    <text evidence="12">A lyase-type mechanism (elimination/hydration) is suggested for the cleavage of the lactyl ether bond of MurNAc 6-phosphate, with the formation of an alpha,beta-unsaturated aldehyde intermediate with (E)-stereochemistry, followed by the syn addition of water to give product.</text>
</comment>
<dbReference type="PANTHER" id="PTHR10088">
    <property type="entry name" value="GLUCOKINASE REGULATORY PROTEIN"/>
    <property type="match status" value="1"/>
</dbReference>
<dbReference type="InterPro" id="IPR005486">
    <property type="entry name" value="Glucokinase_regulatory_CS"/>
</dbReference>
<dbReference type="NCBIfam" id="NF009222">
    <property type="entry name" value="PRK12570.1"/>
    <property type="match status" value="1"/>
</dbReference>
<sequence length="298" mass="32387">MIDHLSTEKRNEKTMNLDTMSIHDLLTTMNHEDRTVPQAVGNVLNAVEQAVQCVVKSFKSGGRLIYLGAGTSGRLGVLDAAECPPTFSVSSNMVQGIIAGGEKALTHAVEGIEDNEKLGGEDLKALSISEWDTIVGIAASGRTPYVIGGLKYAQKAGAKTISLSCNKNAEISRYANVKIEIETGPEVLTGSTRLKAGTAQKLVLNMISTASMVQIGKVYKNLMVDVQPTNQKLIDRAERIIMQATDIERETARKYFEMAHHDVKAAIVMNLLNCSYDEARNHLKHANGFIRETLQEGS</sequence>
<dbReference type="PROSITE" id="PS01272">
    <property type="entry name" value="GCKR"/>
    <property type="match status" value="1"/>
</dbReference>
<dbReference type="PROSITE" id="PS51464">
    <property type="entry name" value="SIS"/>
    <property type="match status" value="1"/>
</dbReference>
<evidence type="ECO:0000256" key="10">
    <source>
        <dbReference type="ARBA" id="ARBA00077905"/>
    </source>
</evidence>
<organism evidence="14 15">
    <name type="scientific">Sporolactobacillus putidus</name>
    <dbReference type="NCBI Taxonomy" id="492735"/>
    <lineage>
        <taxon>Bacteria</taxon>
        <taxon>Bacillati</taxon>
        <taxon>Bacillota</taxon>
        <taxon>Bacilli</taxon>
        <taxon>Bacillales</taxon>
        <taxon>Sporolactobacillaceae</taxon>
        <taxon>Sporolactobacillus</taxon>
    </lineage>
</organism>
<feature type="active site" description="Proton donor" evidence="12">
    <location>
        <position position="82"/>
    </location>
</feature>
<dbReference type="EC" id="4.2.1.126" evidence="8 12"/>
<evidence type="ECO:0000313" key="14">
    <source>
        <dbReference type="EMBL" id="GGL43079.1"/>
    </source>
</evidence>
<comment type="subunit">
    <text evidence="1 12">Homodimer.</text>
</comment>
<evidence type="ECO:0000256" key="5">
    <source>
        <dbReference type="ARBA" id="ARBA00060595"/>
    </source>
</evidence>
<dbReference type="GO" id="GO:0016803">
    <property type="term" value="F:ether hydrolase activity"/>
    <property type="evidence" value="ECO:0007669"/>
    <property type="project" value="TreeGrafter"/>
</dbReference>
<dbReference type="EMBL" id="BMOK01000001">
    <property type="protein sequence ID" value="GGL43079.1"/>
    <property type="molecule type" value="Genomic_DNA"/>
</dbReference>
<comment type="pathway">
    <text evidence="12">Amino-sugar metabolism; N-acetylmuramate degradation.</text>
</comment>
<dbReference type="Gene3D" id="3.40.50.10490">
    <property type="entry name" value="Glucose-6-phosphate isomerase like protein, domain 1"/>
    <property type="match status" value="1"/>
</dbReference>
<keyword evidence="15" id="KW-1185">Reference proteome</keyword>
<dbReference type="InterPro" id="IPR001347">
    <property type="entry name" value="SIS_dom"/>
</dbReference>
<evidence type="ECO:0000256" key="1">
    <source>
        <dbReference type="ARBA" id="ARBA00011738"/>
    </source>
</evidence>
<comment type="caution">
    <text evidence="14">The sequence shown here is derived from an EMBL/GenBank/DDBJ whole genome shotgun (WGS) entry which is preliminary data.</text>
</comment>
<evidence type="ECO:0000259" key="13">
    <source>
        <dbReference type="PROSITE" id="PS51464"/>
    </source>
</evidence>
<dbReference type="CDD" id="cd05007">
    <property type="entry name" value="SIS_Etherase"/>
    <property type="match status" value="1"/>
</dbReference>
<reference evidence="14" key="2">
    <citation type="submission" date="2020-09" db="EMBL/GenBank/DDBJ databases">
        <authorList>
            <person name="Sun Q."/>
            <person name="Ohkuma M."/>
        </authorList>
    </citation>
    <scope>NUCLEOTIDE SEQUENCE</scope>
    <source>
        <strain evidence="14">JCM 15325</strain>
    </source>
</reference>